<dbReference type="NCBIfam" id="TIGR00745">
    <property type="entry name" value="apbA_panE"/>
    <property type="match status" value="1"/>
</dbReference>
<dbReference type="InterPro" id="IPR013752">
    <property type="entry name" value="KPA_reductase"/>
</dbReference>
<comment type="caution">
    <text evidence="14">The sequence shown here is derived from an EMBL/GenBank/DDBJ whole genome shotgun (WGS) entry which is preliminary data.</text>
</comment>
<evidence type="ECO:0000256" key="5">
    <source>
        <dbReference type="ARBA" id="ARBA00019465"/>
    </source>
</evidence>
<keyword evidence="8 11" id="KW-0560">Oxidoreductase</keyword>
<dbReference type="RefSeq" id="WP_039679755.1">
    <property type="nucleotide sequence ID" value="NZ_JAWGXO010000005.1"/>
</dbReference>
<dbReference type="InterPro" id="IPR008927">
    <property type="entry name" value="6-PGluconate_DH-like_C_sf"/>
</dbReference>
<evidence type="ECO:0000256" key="10">
    <source>
        <dbReference type="ARBA" id="ARBA00048793"/>
    </source>
</evidence>
<keyword evidence="15" id="KW-1185">Reference proteome</keyword>
<feature type="domain" description="Ketopantoate reductase C-terminal" evidence="13">
    <location>
        <begin position="176"/>
        <end position="299"/>
    </location>
</feature>
<reference evidence="14 15" key="1">
    <citation type="submission" date="2014-12" db="EMBL/GenBank/DDBJ databases">
        <title>Draft genome sequence of Terrisporobacter sp. 08-306576, isolated from the blood culture of a bacteremia patient.</title>
        <authorList>
            <person name="Lund L.C."/>
            <person name="Sydenham T.V."/>
            <person name="Hogh S.V."/>
            <person name="Skov M.N."/>
            <person name="Kemp M."/>
            <person name="Justesen U.S."/>
        </authorList>
    </citation>
    <scope>NUCLEOTIDE SEQUENCE [LARGE SCALE GENOMIC DNA]</scope>
    <source>
        <strain evidence="14 15">08-306576</strain>
    </source>
</reference>
<comment type="catalytic activity">
    <reaction evidence="10 11">
        <text>(R)-pantoate + NADP(+) = 2-dehydropantoate + NADPH + H(+)</text>
        <dbReference type="Rhea" id="RHEA:16233"/>
        <dbReference type="ChEBI" id="CHEBI:11561"/>
        <dbReference type="ChEBI" id="CHEBI:15378"/>
        <dbReference type="ChEBI" id="CHEBI:15980"/>
        <dbReference type="ChEBI" id="CHEBI:57783"/>
        <dbReference type="ChEBI" id="CHEBI:58349"/>
        <dbReference type="EC" id="1.1.1.169"/>
    </reaction>
</comment>
<evidence type="ECO:0000313" key="14">
    <source>
        <dbReference type="EMBL" id="KHS57129.1"/>
    </source>
</evidence>
<dbReference type="UniPathway" id="UPA00028">
    <property type="reaction ID" value="UER00004"/>
</dbReference>
<dbReference type="FunFam" id="1.10.1040.10:FF:000017">
    <property type="entry name" value="2-dehydropantoate 2-reductase"/>
    <property type="match status" value="1"/>
</dbReference>
<dbReference type="Pfam" id="PF08546">
    <property type="entry name" value="ApbA_C"/>
    <property type="match status" value="1"/>
</dbReference>
<dbReference type="Proteomes" id="UP000031189">
    <property type="component" value="Unassembled WGS sequence"/>
</dbReference>
<dbReference type="GO" id="GO:0050661">
    <property type="term" value="F:NADP binding"/>
    <property type="evidence" value="ECO:0007669"/>
    <property type="project" value="TreeGrafter"/>
</dbReference>
<dbReference type="EC" id="1.1.1.169" evidence="4 11"/>
<comment type="pathway">
    <text evidence="2 11">Cofactor biosynthesis; (R)-pantothenate biosynthesis; (R)-pantoate from 3-methyl-2-oxobutanoate: step 2/2.</text>
</comment>
<dbReference type="GO" id="GO:0015940">
    <property type="term" value="P:pantothenate biosynthetic process"/>
    <property type="evidence" value="ECO:0007669"/>
    <property type="project" value="UniProtKB-UniPathway"/>
</dbReference>
<dbReference type="InterPro" id="IPR050838">
    <property type="entry name" value="Ketopantoate_reductase"/>
</dbReference>
<evidence type="ECO:0000256" key="7">
    <source>
        <dbReference type="ARBA" id="ARBA00022857"/>
    </source>
</evidence>
<protein>
    <recommendedName>
        <fullName evidence="5 11">2-dehydropantoate 2-reductase</fullName>
        <ecNumber evidence="4 11">1.1.1.169</ecNumber>
    </recommendedName>
    <alternativeName>
        <fullName evidence="9 11">Ketopantoate reductase</fullName>
    </alternativeName>
</protein>
<evidence type="ECO:0000259" key="12">
    <source>
        <dbReference type="Pfam" id="PF02558"/>
    </source>
</evidence>
<evidence type="ECO:0000313" key="15">
    <source>
        <dbReference type="Proteomes" id="UP000031189"/>
    </source>
</evidence>
<sequence>MKIGIIGAGAMGSLYGGILSKQNDVYLIDIWKEHIDCINRDGLKIVEDKVENIVYPKATTDSKLVPHLDLVIVFVKSIHTLKAIQSNQDIICDDTIVLSLQNGYGNTEDIETVVKRENIIVGTTSHGATLLGPGKIKHAGVGMTYIGPLDEKSKYKAEKIKKNMEYCGIDTDISENILELIWSKLIINIAINPLTAILKIENGKLLESSYSLDLIKDLVDESVSIAKEIGINLEKDETLEKVKNVASNTYSNKSSMLQDILNKRETEIDKINGAVVKVGEKLGISTPINSTIVKLVKSINDLK</sequence>
<dbReference type="Gene3D" id="1.10.1040.10">
    <property type="entry name" value="N-(1-d-carboxylethyl)-l-norvaline Dehydrogenase, domain 2"/>
    <property type="match status" value="1"/>
</dbReference>
<dbReference type="OrthoDB" id="9793586at2"/>
<proteinExistence type="inferred from homology"/>
<dbReference type="Pfam" id="PF02558">
    <property type="entry name" value="ApbA"/>
    <property type="match status" value="1"/>
</dbReference>
<dbReference type="AlphaFoldDB" id="A0A0B3VWZ9"/>
<comment type="function">
    <text evidence="1 11">Catalyzes the NADPH-dependent reduction of ketopantoate into pantoic acid.</text>
</comment>
<feature type="domain" description="Ketopantoate reductase N-terminal" evidence="12">
    <location>
        <begin position="3"/>
        <end position="150"/>
    </location>
</feature>
<accession>A0A0B3VWZ9</accession>
<comment type="similarity">
    <text evidence="3 11">Belongs to the ketopantoate reductase family.</text>
</comment>
<name>A0A0B3VWZ9_9FIRM</name>
<evidence type="ECO:0000256" key="11">
    <source>
        <dbReference type="RuleBase" id="RU362068"/>
    </source>
</evidence>
<evidence type="ECO:0000256" key="9">
    <source>
        <dbReference type="ARBA" id="ARBA00032024"/>
    </source>
</evidence>
<evidence type="ECO:0000256" key="2">
    <source>
        <dbReference type="ARBA" id="ARBA00004994"/>
    </source>
</evidence>
<evidence type="ECO:0000256" key="3">
    <source>
        <dbReference type="ARBA" id="ARBA00007870"/>
    </source>
</evidence>
<dbReference type="SUPFAM" id="SSF51735">
    <property type="entry name" value="NAD(P)-binding Rossmann-fold domains"/>
    <property type="match status" value="1"/>
</dbReference>
<keyword evidence="7 11" id="KW-0521">NADP</keyword>
<gene>
    <name evidence="14" type="ORF">QX51_09890</name>
</gene>
<dbReference type="GO" id="GO:0005737">
    <property type="term" value="C:cytoplasm"/>
    <property type="evidence" value="ECO:0007669"/>
    <property type="project" value="TreeGrafter"/>
</dbReference>
<evidence type="ECO:0000259" key="13">
    <source>
        <dbReference type="Pfam" id="PF08546"/>
    </source>
</evidence>
<organism evidence="14 15">
    <name type="scientific">Terrisporobacter othiniensis</name>
    <dbReference type="NCBI Taxonomy" id="1577792"/>
    <lineage>
        <taxon>Bacteria</taxon>
        <taxon>Bacillati</taxon>
        <taxon>Bacillota</taxon>
        <taxon>Clostridia</taxon>
        <taxon>Peptostreptococcales</taxon>
        <taxon>Peptostreptococcaceae</taxon>
        <taxon>Terrisporobacter</taxon>
    </lineage>
</organism>
<evidence type="ECO:0000256" key="1">
    <source>
        <dbReference type="ARBA" id="ARBA00002919"/>
    </source>
</evidence>
<dbReference type="EMBL" id="JWHR01000091">
    <property type="protein sequence ID" value="KHS57129.1"/>
    <property type="molecule type" value="Genomic_DNA"/>
</dbReference>
<evidence type="ECO:0000256" key="4">
    <source>
        <dbReference type="ARBA" id="ARBA00013014"/>
    </source>
</evidence>
<dbReference type="InterPro" id="IPR013328">
    <property type="entry name" value="6PGD_dom2"/>
</dbReference>
<dbReference type="PANTHER" id="PTHR43765:SF2">
    <property type="entry name" value="2-DEHYDROPANTOATE 2-REDUCTASE"/>
    <property type="match status" value="1"/>
</dbReference>
<dbReference type="STRING" id="1577792.QX51_09890"/>
<dbReference type="InterPro" id="IPR003710">
    <property type="entry name" value="ApbA"/>
</dbReference>
<dbReference type="GO" id="GO:0008677">
    <property type="term" value="F:2-dehydropantoate 2-reductase activity"/>
    <property type="evidence" value="ECO:0007669"/>
    <property type="project" value="UniProtKB-EC"/>
</dbReference>
<dbReference type="InterPro" id="IPR013332">
    <property type="entry name" value="KPR_N"/>
</dbReference>
<dbReference type="InterPro" id="IPR036291">
    <property type="entry name" value="NAD(P)-bd_dom_sf"/>
</dbReference>
<dbReference type="Gene3D" id="3.40.50.720">
    <property type="entry name" value="NAD(P)-binding Rossmann-like Domain"/>
    <property type="match status" value="1"/>
</dbReference>
<dbReference type="PANTHER" id="PTHR43765">
    <property type="entry name" value="2-DEHYDROPANTOATE 2-REDUCTASE-RELATED"/>
    <property type="match status" value="1"/>
</dbReference>
<evidence type="ECO:0000256" key="6">
    <source>
        <dbReference type="ARBA" id="ARBA00022655"/>
    </source>
</evidence>
<keyword evidence="6 11" id="KW-0566">Pantothenate biosynthesis</keyword>
<dbReference type="SUPFAM" id="SSF48179">
    <property type="entry name" value="6-phosphogluconate dehydrogenase C-terminal domain-like"/>
    <property type="match status" value="1"/>
</dbReference>
<evidence type="ECO:0000256" key="8">
    <source>
        <dbReference type="ARBA" id="ARBA00023002"/>
    </source>
</evidence>